<evidence type="ECO:0000313" key="2">
    <source>
        <dbReference type="Proteomes" id="UP000024376"/>
    </source>
</evidence>
<name>A0A024SIV4_HYPJR</name>
<dbReference type="HOGENOM" id="CLU_1349094_0_0_1"/>
<dbReference type="AlphaFoldDB" id="A0A024SIV4"/>
<sequence>MLCQKEMKWRQGVAARCSATTDKATHTMPAAFMHVQARTPCLAFSVHAGSSWQQHGWKQVLRIVPQRLNHDRAVQSTRLEHGTIPPRLPPTGFCSNAEAAGSALTDLQCQALEPAPTSEPAQACKVRTRQHAEDAAFGAVRSRSCTDTPNGITICFLISTCLHHNPWHVYRALVMVGSVVQNCGQASMWTLWTLVYLKHYWLE</sequence>
<dbReference type="KEGG" id="trr:M419DRAFT_71008"/>
<gene>
    <name evidence="1" type="ORF">M419DRAFT_71008</name>
</gene>
<proteinExistence type="predicted"/>
<accession>A0A024SIV4</accession>
<dbReference type="EMBL" id="KI911140">
    <property type="protein sequence ID" value="ETS05435.1"/>
    <property type="molecule type" value="Genomic_DNA"/>
</dbReference>
<organism evidence="1 2">
    <name type="scientific">Hypocrea jecorina (strain ATCC 56765 / BCRC 32924 / NRRL 11460 / Rut C-30)</name>
    <name type="common">Trichoderma reesei</name>
    <dbReference type="NCBI Taxonomy" id="1344414"/>
    <lineage>
        <taxon>Eukaryota</taxon>
        <taxon>Fungi</taxon>
        <taxon>Dikarya</taxon>
        <taxon>Ascomycota</taxon>
        <taxon>Pezizomycotina</taxon>
        <taxon>Sordariomycetes</taxon>
        <taxon>Hypocreomycetidae</taxon>
        <taxon>Hypocreales</taxon>
        <taxon>Hypocreaceae</taxon>
        <taxon>Trichoderma</taxon>
    </lineage>
</organism>
<evidence type="ECO:0000313" key="1">
    <source>
        <dbReference type="EMBL" id="ETS05435.1"/>
    </source>
</evidence>
<dbReference type="Proteomes" id="UP000024376">
    <property type="component" value="Unassembled WGS sequence"/>
</dbReference>
<reference evidence="2" key="1">
    <citation type="journal article" date="2013" name="Ind. Biotechnol.">
        <title>Comparative genomics analysis of Trichoderma reesei strains.</title>
        <authorList>
            <person name="Koike H."/>
            <person name="Aerts A."/>
            <person name="LaButti K."/>
            <person name="Grigoriev I.V."/>
            <person name="Baker S.E."/>
        </authorList>
    </citation>
    <scope>NUCLEOTIDE SEQUENCE [LARGE SCALE GENOMIC DNA]</scope>
    <source>
        <strain evidence="2">ATCC 56765 / BCRC 32924 / NRRL 11460 / Rut C-30</strain>
    </source>
</reference>
<protein>
    <submittedName>
        <fullName evidence="1">Uncharacterized protein</fullName>
    </submittedName>
</protein>